<comment type="similarity">
    <text evidence="1">Belongs to the UPF0216 family.</text>
</comment>
<keyword evidence="3" id="KW-1185">Reference proteome</keyword>
<dbReference type="PIRSF" id="PIRSF005264">
    <property type="entry name" value="UCP005264"/>
    <property type="match status" value="1"/>
</dbReference>
<protein>
    <recommendedName>
        <fullName evidence="1">UPF0216 protein TIRI35C_0100</fullName>
    </recommendedName>
</protein>
<name>A0A7G2D4A2_9EURY</name>
<dbReference type="Proteomes" id="UP000516304">
    <property type="component" value="Chromosome TIRI35C"/>
</dbReference>
<dbReference type="EMBL" id="LR881183">
    <property type="protein sequence ID" value="CAD5243254.1"/>
    <property type="molecule type" value="Genomic_DNA"/>
</dbReference>
<dbReference type="InterPro" id="IPR002746">
    <property type="entry name" value="UPF0216"/>
</dbReference>
<dbReference type="AlphaFoldDB" id="A0A7G2D4A2"/>
<proteinExistence type="inferred from homology"/>
<reference evidence="2 3" key="1">
    <citation type="submission" date="2020-09" db="EMBL/GenBank/DDBJ databases">
        <authorList>
            <person name="Courtine D."/>
        </authorList>
    </citation>
    <scope>NUCLEOTIDE SEQUENCE [LARGE SCALE GENOMIC DNA]</scope>
    <source>
        <strain evidence="2 3">IRI35c</strain>
    </source>
</reference>
<sequence length="137" mass="16186">MNMTNAEDILNREIARVNLHLPALRPTLSQLLAEEEPSVKLRDGSYHYFRRSELEYLRDLVDDDEPERLKVPIVLEISTLHRGYFRVRGRVEVKVIDKILGTYSILEEKDEELYPRYLLPRIRRVLPTTTTYAFIAE</sequence>
<evidence type="ECO:0000313" key="3">
    <source>
        <dbReference type="Proteomes" id="UP000516304"/>
    </source>
</evidence>
<dbReference type="HAMAP" id="MF_00585">
    <property type="entry name" value="UPF0216"/>
    <property type="match status" value="1"/>
</dbReference>
<accession>A0A7G2D4A2</accession>
<evidence type="ECO:0000256" key="1">
    <source>
        <dbReference type="HAMAP-Rule" id="MF_00585"/>
    </source>
</evidence>
<organism evidence="2 3">
    <name type="scientific">Thermococcus camini</name>
    <dbReference type="NCBI Taxonomy" id="2016373"/>
    <lineage>
        <taxon>Archaea</taxon>
        <taxon>Methanobacteriati</taxon>
        <taxon>Methanobacteriota</taxon>
        <taxon>Thermococci</taxon>
        <taxon>Thermococcales</taxon>
        <taxon>Thermococcaceae</taxon>
        <taxon>Thermococcus</taxon>
    </lineage>
</organism>
<evidence type="ECO:0000313" key="2">
    <source>
        <dbReference type="EMBL" id="CAD5243254.1"/>
    </source>
</evidence>
<dbReference type="NCBIfam" id="NF003153">
    <property type="entry name" value="PRK04115.1"/>
    <property type="match status" value="1"/>
</dbReference>
<dbReference type="Pfam" id="PF01886">
    <property type="entry name" value="DUF61"/>
    <property type="match status" value="1"/>
</dbReference>
<gene>
    <name evidence="2" type="ORF">TIRI35C_0100</name>
</gene>
<dbReference type="KEGG" id="tcq:TIRI35C_0100"/>